<proteinExistence type="predicted"/>
<organism evidence="1 2">
    <name type="scientific">Thermoflexibacter ruber</name>
    <dbReference type="NCBI Taxonomy" id="1003"/>
    <lineage>
        <taxon>Bacteria</taxon>
        <taxon>Pseudomonadati</taxon>
        <taxon>Bacteroidota</taxon>
        <taxon>Cytophagia</taxon>
        <taxon>Cytophagales</taxon>
        <taxon>Thermoflexibacteraceae</taxon>
        <taxon>Thermoflexibacter</taxon>
    </lineage>
</organism>
<dbReference type="InterPro" id="IPR047765">
    <property type="entry name" value="GHMP_GYDIA-like"/>
</dbReference>
<keyword evidence="1" id="KW-0418">Kinase</keyword>
<dbReference type="AlphaFoldDB" id="A0A1I2HII6"/>
<dbReference type="InterPro" id="IPR020568">
    <property type="entry name" value="Ribosomal_Su5_D2-typ_SF"/>
</dbReference>
<keyword evidence="1" id="KW-0808">Transferase</keyword>
<reference evidence="1 2" key="1">
    <citation type="submission" date="2016-10" db="EMBL/GenBank/DDBJ databases">
        <authorList>
            <person name="de Groot N.N."/>
        </authorList>
    </citation>
    <scope>NUCLEOTIDE SEQUENCE [LARGE SCALE GENOMIC DNA]</scope>
    <source>
        <strain>GEY</strain>
        <strain evidence="2">DSM 9560</strain>
    </source>
</reference>
<dbReference type="STRING" id="1003.SAMN04488541_102427"/>
<gene>
    <name evidence="1" type="ORF">SAMN04488541_102427</name>
</gene>
<accession>A0A1I2HII6</accession>
<dbReference type="SUPFAM" id="SSF54211">
    <property type="entry name" value="Ribosomal protein S5 domain 2-like"/>
    <property type="match status" value="1"/>
</dbReference>
<dbReference type="Proteomes" id="UP000199513">
    <property type="component" value="Unassembled WGS sequence"/>
</dbReference>
<dbReference type="Gene3D" id="3.30.230.10">
    <property type="match status" value="1"/>
</dbReference>
<dbReference type="InterPro" id="IPR014721">
    <property type="entry name" value="Ribsml_uS5_D2-typ_fold_subgr"/>
</dbReference>
<sequence length="309" mass="35698">MQDYYGNGKLLLSGEYYVLDGALALALPTNKGQRLHVTYFPSEHKVLHWKSYDDKGNLWFEARFDVENFECLDRFVSQRSILLQKILRKARKLASNFLKGREYVLVETFLEFPIVWGLGSSSTLIHNIATWAGINPFELLFTTVGGSGYDVACAQANKPILYQKAGDMPKTQVVEFNPPFKDKLYFVYLGKKQSSQEGIEYYRSLIHQQKETLVKQLSEITQEMLKTQSLDEFDALLRKHEELISESLKMERVKNLYFSDFWGEVKSLGAWGGDFVLATSKKTKEETQNYFKNKGFEVVIPYNELIKNE</sequence>
<dbReference type="EMBL" id="FONY01000024">
    <property type="protein sequence ID" value="SFF29509.1"/>
    <property type="molecule type" value="Genomic_DNA"/>
</dbReference>
<keyword evidence="2" id="KW-1185">Reference proteome</keyword>
<dbReference type="GO" id="GO:0016301">
    <property type="term" value="F:kinase activity"/>
    <property type="evidence" value="ECO:0007669"/>
    <property type="project" value="UniProtKB-KW"/>
</dbReference>
<evidence type="ECO:0000313" key="2">
    <source>
        <dbReference type="Proteomes" id="UP000199513"/>
    </source>
</evidence>
<protein>
    <submittedName>
        <fullName evidence="1">Mevalonate kinase</fullName>
    </submittedName>
</protein>
<dbReference type="NCBIfam" id="NF040656">
    <property type="entry name" value="GHMP_GYDIA"/>
    <property type="match status" value="1"/>
</dbReference>
<dbReference type="InterPro" id="IPR036554">
    <property type="entry name" value="GHMP_kinase_C_sf"/>
</dbReference>
<evidence type="ECO:0000313" key="1">
    <source>
        <dbReference type="EMBL" id="SFF29509.1"/>
    </source>
</evidence>
<name>A0A1I2HII6_9BACT</name>
<dbReference type="RefSeq" id="WP_091546534.1">
    <property type="nucleotide sequence ID" value="NZ_FONY01000024.1"/>
</dbReference>
<dbReference type="Gene3D" id="3.30.70.890">
    <property type="entry name" value="GHMP kinase, C-terminal domain"/>
    <property type="match status" value="1"/>
</dbReference>
<dbReference type="OrthoDB" id="5288719at2"/>